<dbReference type="InParanoid" id="A0A068V798"/>
<name>A0A068V798_COFCA</name>
<proteinExistence type="predicted"/>
<dbReference type="AlphaFoldDB" id="A0A068V798"/>
<dbReference type="OrthoDB" id="193931at2759"/>
<evidence type="ECO:0000313" key="1">
    <source>
        <dbReference type="EMBL" id="CDP16359.1"/>
    </source>
</evidence>
<dbReference type="EMBL" id="HG739206">
    <property type="protein sequence ID" value="CDP16359.1"/>
    <property type="molecule type" value="Genomic_DNA"/>
</dbReference>
<dbReference type="Gramene" id="CDP16359">
    <property type="protein sequence ID" value="CDP16359"/>
    <property type="gene ID" value="GSCOC_T00018192001"/>
</dbReference>
<accession>A0A068V798</accession>
<organism evidence="1 2">
    <name type="scientific">Coffea canephora</name>
    <name type="common">Robusta coffee</name>
    <dbReference type="NCBI Taxonomy" id="49390"/>
    <lineage>
        <taxon>Eukaryota</taxon>
        <taxon>Viridiplantae</taxon>
        <taxon>Streptophyta</taxon>
        <taxon>Embryophyta</taxon>
        <taxon>Tracheophyta</taxon>
        <taxon>Spermatophyta</taxon>
        <taxon>Magnoliopsida</taxon>
        <taxon>eudicotyledons</taxon>
        <taxon>Gunneridae</taxon>
        <taxon>Pentapetalae</taxon>
        <taxon>asterids</taxon>
        <taxon>lamiids</taxon>
        <taxon>Gentianales</taxon>
        <taxon>Rubiaceae</taxon>
        <taxon>Ixoroideae</taxon>
        <taxon>Gardenieae complex</taxon>
        <taxon>Bertiereae - Coffeeae clade</taxon>
        <taxon>Coffeeae</taxon>
        <taxon>Coffea</taxon>
    </lineage>
</organism>
<dbReference type="Gene3D" id="3.30.200.20">
    <property type="entry name" value="Phosphorylase Kinase, domain 1"/>
    <property type="match status" value="1"/>
</dbReference>
<dbReference type="Proteomes" id="UP000295252">
    <property type="component" value="Chromosome IV"/>
</dbReference>
<sequence>MERYEIVKDNESGNIGVAKLVRDRRTKELFVVKFIERRQNNLCFW</sequence>
<dbReference type="STRING" id="49390.A0A068V798"/>
<protein>
    <recommendedName>
        <fullName evidence="3">Protein kinase domain-containing protein</fullName>
    </recommendedName>
</protein>
<evidence type="ECO:0008006" key="3">
    <source>
        <dbReference type="Google" id="ProtNLM"/>
    </source>
</evidence>
<dbReference type="PhylomeDB" id="A0A068V798"/>
<gene>
    <name evidence="1" type="ORF">GSCOC_T00018192001</name>
</gene>
<keyword evidence="2" id="KW-1185">Reference proteome</keyword>
<reference evidence="2" key="1">
    <citation type="journal article" date="2014" name="Science">
        <title>The coffee genome provides insight into the convergent evolution of caffeine biosynthesis.</title>
        <authorList>
            <person name="Denoeud F."/>
            <person name="Carretero-Paulet L."/>
            <person name="Dereeper A."/>
            <person name="Droc G."/>
            <person name="Guyot R."/>
            <person name="Pietrella M."/>
            <person name="Zheng C."/>
            <person name="Alberti A."/>
            <person name="Anthony F."/>
            <person name="Aprea G."/>
            <person name="Aury J.M."/>
            <person name="Bento P."/>
            <person name="Bernard M."/>
            <person name="Bocs S."/>
            <person name="Campa C."/>
            <person name="Cenci A."/>
            <person name="Combes M.C."/>
            <person name="Crouzillat D."/>
            <person name="Da Silva C."/>
            <person name="Daddiego L."/>
            <person name="De Bellis F."/>
            <person name="Dussert S."/>
            <person name="Garsmeur O."/>
            <person name="Gayraud T."/>
            <person name="Guignon V."/>
            <person name="Jahn K."/>
            <person name="Jamilloux V."/>
            <person name="Joet T."/>
            <person name="Labadie K."/>
            <person name="Lan T."/>
            <person name="Leclercq J."/>
            <person name="Lepelley M."/>
            <person name="Leroy T."/>
            <person name="Li L.T."/>
            <person name="Librado P."/>
            <person name="Lopez L."/>
            <person name="Munoz A."/>
            <person name="Noel B."/>
            <person name="Pallavicini A."/>
            <person name="Perrotta G."/>
            <person name="Poncet V."/>
            <person name="Pot D."/>
            <person name="Priyono X."/>
            <person name="Rigoreau M."/>
            <person name="Rouard M."/>
            <person name="Rozas J."/>
            <person name="Tranchant-Dubreuil C."/>
            <person name="VanBuren R."/>
            <person name="Zhang Q."/>
            <person name="Andrade A.C."/>
            <person name="Argout X."/>
            <person name="Bertrand B."/>
            <person name="de Kochko A."/>
            <person name="Graziosi G."/>
            <person name="Henry R.J."/>
            <person name="Jayarama X."/>
            <person name="Ming R."/>
            <person name="Nagai C."/>
            <person name="Rounsley S."/>
            <person name="Sankoff D."/>
            <person name="Giuliano G."/>
            <person name="Albert V.A."/>
            <person name="Wincker P."/>
            <person name="Lashermes P."/>
        </authorList>
    </citation>
    <scope>NUCLEOTIDE SEQUENCE [LARGE SCALE GENOMIC DNA]</scope>
    <source>
        <strain evidence="2">cv. DH200-94</strain>
    </source>
</reference>
<evidence type="ECO:0000313" key="2">
    <source>
        <dbReference type="Proteomes" id="UP000295252"/>
    </source>
</evidence>